<sequence length="310" mass="36668">MSSEMGVSVFGHLHILFSKYKNIMYQLKSQNKLKYRDDDCNNTNNTFVNDADSYAKDYICPYAMECISYIHNYSEDKLEKEHLIYLYYLIYLYFQKTGKNRSYVKELYHELLKVYNGRNNYIPYIYVYKIYMLENELKILTGICDLNVILNDIKTSTFKYCEDSNICNCSNKCYEIYLSLQNACGSYNVHPFCNILKTLREQYNSISNLTENCLNIKCKTIPCDKNDNIYLSFSRTNYAAIIILSTIVMLLTPILLFVLYNVNYKYNMMKGIYNSFLKRSEVSRGIVVMIYIIILSNFIIKYIISIKYFS</sequence>
<dbReference type="RefSeq" id="XP_028546855.1">
    <property type="nucleotide sequence ID" value="XM_028691054.1"/>
</dbReference>
<feature type="transmembrane region" description="Helical" evidence="1">
    <location>
        <begin position="282"/>
        <end position="304"/>
    </location>
</feature>
<dbReference type="AlphaFoldDB" id="A0A1Y1JNU9"/>
<dbReference type="OrthoDB" id="388362at2759"/>
<comment type="caution">
    <text evidence="2">The sequence shown here is derived from an EMBL/GenBank/DDBJ whole genome shotgun (WGS) entry which is preliminary data.</text>
</comment>
<protein>
    <submittedName>
        <fullName evidence="2">Variable surface protein</fullName>
    </submittedName>
</protein>
<evidence type="ECO:0000256" key="1">
    <source>
        <dbReference type="SAM" id="Phobius"/>
    </source>
</evidence>
<keyword evidence="3" id="KW-1185">Reference proteome</keyword>
<dbReference type="EMBL" id="BDQF01000205">
    <property type="protein sequence ID" value="GAW84266.1"/>
    <property type="molecule type" value="Genomic_DNA"/>
</dbReference>
<reference evidence="3" key="1">
    <citation type="submission" date="2017-04" db="EMBL/GenBank/DDBJ databases">
        <title>Plasmodium gonderi genome.</title>
        <authorList>
            <person name="Arisue N."/>
            <person name="Honma H."/>
            <person name="Kawai S."/>
            <person name="Tougan T."/>
            <person name="Tanabe K."/>
            <person name="Horii T."/>
        </authorList>
    </citation>
    <scope>NUCLEOTIDE SEQUENCE [LARGE SCALE GENOMIC DNA]</scope>
    <source>
        <strain evidence="3">ATCC 30045</strain>
    </source>
</reference>
<name>A0A1Y1JNU9_PLAGO</name>
<dbReference type="Proteomes" id="UP000195521">
    <property type="component" value="Unassembled WGS sequence"/>
</dbReference>
<feature type="transmembrane region" description="Helical" evidence="1">
    <location>
        <begin position="238"/>
        <end position="262"/>
    </location>
</feature>
<gene>
    <name evidence="2" type="ORF">PGO_002025</name>
</gene>
<evidence type="ECO:0000313" key="2">
    <source>
        <dbReference type="EMBL" id="GAW84266.1"/>
    </source>
</evidence>
<dbReference type="GeneID" id="39745074"/>
<organism evidence="2 3">
    <name type="scientific">Plasmodium gonderi</name>
    <dbReference type="NCBI Taxonomy" id="77519"/>
    <lineage>
        <taxon>Eukaryota</taxon>
        <taxon>Sar</taxon>
        <taxon>Alveolata</taxon>
        <taxon>Apicomplexa</taxon>
        <taxon>Aconoidasida</taxon>
        <taxon>Haemosporida</taxon>
        <taxon>Plasmodiidae</taxon>
        <taxon>Plasmodium</taxon>
        <taxon>Plasmodium (Plasmodium)</taxon>
    </lineage>
</organism>
<proteinExistence type="predicted"/>
<keyword evidence="1" id="KW-0472">Membrane</keyword>
<evidence type="ECO:0000313" key="3">
    <source>
        <dbReference type="Proteomes" id="UP000195521"/>
    </source>
</evidence>
<keyword evidence="1" id="KW-1133">Transmembrane helix</keyword>
<keyword evidence="1" id="KW-0812">Transmembrane</keyword>
<accession>A0A1Y1JNU9</accession>